<sequence length="99" mass="11042">MPYPSPTMKLEPTLIEDEPQPKRQGPTRPEDALLQECAFQCSSKSLNSDLCPRALGTATGFEPVTSRSAVECSTPELCPLDVLLQVKWRRDRTLQIGRL</sequence>
<keyword evidence="3" id="KW-1185">Reference proteome</keyword>
<dbReference type="Proteomes" id="UP000298663">
    <property type="component" value="Unassembled WGS sequence"/>
</dbReference>
<gene>
    <name evidence="2" type="ORF">L596_025344</name>
</gene>
<name>A0A4U5M7H5_STECR</name>
<dbReference type="AlphaFoldDB" id="A0A4U5M7H5"/>
<organism evidence="2 3">
    <name type="scientific">Steinernema carpocapsae</name>
    <name type="common">Entomopathogenic nematode</name>
    <dbReference type="NCBI Taxonomy" id="34508"/>
    <lineage>
        <taxon>Eukaryota</taxon>
        <taxon>Metazoa</taxon>
        <taxon>Ecdysozoa</taxon>
        <taxon>Nematoda</taxon>
        <taxon>Chromadorea</taxon>
        <taxon>Rhabditida</taxon>
        <taxon>Tylenchina</taxon>
        <taxon>Panagrolaimomorpha</taxon>
        <taxon>Strongyloidoidea</taxon>
        <taxon>Steinernematidae</taxon>
        <taxon>Steinernema</taxon>
    </lineage>
</organism>
<evidence type="ECO:0000256" key="1">
    <source>
        <dbReference type="SAM" id="MobiDB-lite"/>
    </source>
</evidence>
<feature type="region of interest" description="Disordered" evidence="1">
    <location>
        <begin position="1"/>
        <end position="29"/>
    </location>
</feature>
<reference evidence="2 3" key="2">
    <citation type="journal article" date="2019" name="G3 (Bethesda)">
        <title>Hybrid Assembly of the Genome of the Entomopathogenic Nematode Steinernema carpocapsae Identifies the X-Chromosome.</title>
        <authorList>
            <person name="Serra L."/>
            <person name="Macchietto M."/>
            <person name="Macias-Munoz A."/>
            <person name="McGill C.J."/>
            <person name="Rodriguez I.M."/>
            <person name="Rodriguez B."/>
            <person name="Murad R."/>
            <person name="Mortazavi A."/>
        </authorList>
    </citation>
    <scope>NUCLEOTIDE SEQUENCE [LARGE SCALE GENOMIC DNA]</scope>
    <source>
        <strain evidence="2 3">ALL</strain>
    </source>
</reference>
<accession>A0A4U5M7H5</accession>
<dbReference type="EMBL" id="AZBU02000009">
    <property type="protein sequence ID" value="TKR64867.1"/>
    <property type="molecule type" value="Genomic_DNA"/>
</dbReference>
<comment type="caution">
    <text evidence="2">The sequence shown here is derived from an EMBL/GenBank/DDBJ whole genome shotgun (WGS) entry which is preliminary data.</text>
</comment>
<proteinExistence type="predicted"/>
<reference evidence="2 3" key="1">
    <citation type="journal article" date="2015" name="Genome Biol.">
        <title>Comparative genomics of Steinernema reveals deeply conserved gene regulatory networks.</title>
        <authorList>
            <person name="Dillman A.R."/>
            <person name="Macchietto M."/>
            <person name="Porter C.F."/>
            <person name="Rogers A."/>
            <person name="Williams B."/>
            <person name="Antoshechkin I."/>
            <person name="Lee M.M."/>
            <person name="Goodwin Z."/>
            <person name="Lu X."/>
            <person name="Lewis E.E."/>
            <person name="Goodrich-Blair H."/>
            <person name="Stock S.P."/>
            <person name="Adams B.J."/>
            <person name="Sternberg P.W."/>
            <person name="Mortazavi A."/>
        </authorList>
    </citation>
    <scope>NUCLEOTIDE SEQUENCE [LARGE SCALE GENOMIC DNA]</scope>
    <source>
        <strain evidence="2 3">ALL</strain>
    </source>
</reference>
<protein>
    <submittedName>
        <fullName evidence="2">Uncharacterized protein</fullName>
    </submittedName>
</protein>
<evidence type="ECO:0000313" key="2">
    <source>
        <dbReference type="EMBL" id="TKR64867.1"/>
    </source>
</evidence>
<evidence type="ECO:0000313" key="3">
    <source>
        <dbReference type="Proteomes" id="UP000298663"/>
    </source>
</evidence>